<evidence type="ECO:0000256" key="5">
    <source>
        <dbReference type="PROSITE-ProRule" id="PRU01240"/>
    </source>
</evidence>
<keyword evidence="9" id="KW-1185">Reference proteome</keyword>
<evidence type="ECO:0000256" key="4">
    <source>
        <dbReference type="ARBA" id="ARBA00022825"/>
    </source>
</evidence>
<evidence type="ECO:0000256" key="6">
    <source>
        <dbReference type="SAM" id="Phobius"/>
    </source>
</evidence>
<keyword evidence="6" id="KW-1133">Transmembrane helix</keyword>
<keyword evidence="3 5" id="KW-0378">Hydrolase</keyword>
<sequence>MRAMPRARVRSRRRPWASAVAATLLMTVIPTALGAVGALPVASAAADSVGLPVVTSVLAEDDNCVSVSSEKAKAEPWTLGALGATRSRPLSQGAGTTVAVVDTGVAEEAPALSGRVTALGAAGEDCVGHGTFAAGLIAARPGDDGGPAGLAPQARILAVRGTDERGGTTAGQVADAIRQAADEGVSVIYVAVALDSGKSQLTDAVEYASDKDALVVAPVAPDALPRNTEPAPWYWPAAAPGVLAVMDYGPDGGRPTNAPLVSGADLAAPGDAVVSIGPKGSGHFIGSGSSFAAAHVAGAAAQVRARYPELKAAEVSRRLTEAAYPASPPRLDPYAALTAVLTDAKGATPQPERAVVPPPPATEPRTRALVVAAVGGGLVLLVAAGAVVIPRGRARNWRPAGS</sequence>
<evidence type="ECO:0000256" key="1">
    <source>
        <dbReference type="ARBA" id="ARBA00011073"/>
    </source>
</evidence>
<feature type="active site" description="Charge relay system" evidence="5">
    <location>
        <position position="129"/>
    </location>
</feature>
<feature type="transmembrane region" description="Helical" evidence="6">
    <location>
        <begin position="368"/>
        <end position="389"/>
    </location>
</feature>
<keyword evidence="6" id="KW-0472">Membrane</keyword>
<dbReference type="RefSeq" id="WP_344271573.1">
    <property type="nucleotide sequence ID" value="NZ_BAAAKV010000009.1"/>
</dbReference>
<organism evidence="8 9">
    <name type="scientific">Streptomyces hebeiensis</name>
    <dbReference type="NCBI Taxonomy" id="229486"/>
    <lineage>
        <taxon>Bacteria</taxon>
        <taxon>Bacillati</taxon>
        <taxon>Actinomycetota</taxon>
        <taxon>Actinomycetes</taxon>
        <taxon>Kitasatosporales</taxon>
        <taxon>Streptomycetaceae</taxon>
        <taxon>Streptomyces</taxon>
    </lineage>
</organism>
<dbReference type="InterPro" id="IPR050131">
    <property type="entry name" value="Peptidase_S8_subtilisin-like"/>
</dbReference>
<evidence type="ECO:0000313" key="9">
    <source>
        <dbReference type="Proteomes" id="UP001501371"/>
    </source>
</evidence>
<dbReference type="InterPro" id="IPR000209">
    <property type="entry name" value="Peptidase_S8/S53_dom"/>
</dbReference>
<accession>A0ABP4FA72</accession>
<comment type="caution">
    <text evidence="8">The sequence shown here is derived from an EMBL/GenBank/DDBJ whole genome shotgun (WGS) entry which is preliminary data.</text>
</comment>
<proteinExistence type="inferred from homology"/>
<dbReference type="Gene3D" id="3.40.50.200">
    <property type="entry name" value="Peptidase S8/S53 domain"/>
    <property type="match status" value="1"/>
</dbReference>
<dbReference type="PRINTS" id="PR00723">
    <property type="entry name" value="SUBTILISIN"/>
</dbReference>
<evidence type="ECO:0000256" key="2">
    <source>
        <dbReference type="ARBA" id="ARBA00022670"/>
    </source>
</evidence>
<comment type="similarity">
    <text evidence="1 5">Belongs to the peptidase S8 family.</text>
</comment>
<evidence type="ECO:0000256" key="3">
    <source>
        <dbReference type="ARBA" id="ARBA00022801"/>
    </source>
</evidence>
<dbReference type="InterPro" id="IPR015500">
    <property type="entry name" value="Peptidase_S8_subtilisin-rel"/>
</dbReference>
<feature type="active site" description="Charge relay system" evidence="5">
    <location>
        <position position="290"/>
    </location>
</feature>
<name>A0ABP4FA72_9ACTN</name>
<dbReference type="EMBL" id="BAAAKV010000009">
    <property type="protein sequence ID" value="GAA1158591.1"/>
    <property type="molecule type" value="Genomic_DNA"/>
</dbReference>
<protein>
    <recommendedName>
        <fullName evidence="7">Peptidase S8/S53 domain-containing protein</fullName>
    </recommendedName>
</protein>
<dbReference type="InterPro" id="IPR036852">
    <property type="entry name" value="Peptidase_S8/S53_dom_sf"/>
</dbReference>
<dbReference type="SUPFAM" id="SSF52743">
    <property type="entry name" value="Subtilisin-like"/>
    <property type="match status" value="1"/>
</dbReference>
<dbReference type="Proteomes" id="UP001501371">
    <property type="component" value="Unassembled WGS sequence"/>
</dbReference>
<keyword evidence="4 5" id="KW-0720">Serine protease</keyword>
<dbReference type="Pfam" id="PF00082">
    <property type="entry name" value="Peptidase_S8"/>
    <property type="match status" value="1"/>
</dbReference>
<feature type="active site" description="Charge relay system" evidence="5">
    <location>
        <position position="102"/>
    </location>
</feature>
<dbReference type="PANTHER" id="PTHR43806">
    <property type="entry name" value="PEPTIDASE S8"/>
    <property type="match status" value="1"/>
</dbReference>
<dbReference type="PANTHER" id="PTHR43806:SF11">
    <property type="entry name" value="CEREVISIN-RELATED"/>
    <property type="match status" value="1"/>
</dbReference>
<feature type="domain" description="Peptidase S8/S53" evidence="7">
    <location>
        <begin position="93"/>
        <end position="323"/>
    </location>
</feature>
<evidence type="ECO:0000313" key="8">
    <source>
        <dbReference type="EMBL" id="GAA1158591.1"/>
    </source>
</evidence>
<dbReference type="PROSITE" id="PS51892">
    <property type="entry name" value="SUBTILASE"/>
    <property type="match status" value="1"/>
</dbReference>
<keyword evidence="2 5" id="KW-0645">Protease</keyword>
<keyword evidence="6" id="KW-0812">Transmembrane</keyword>
<reference evidence="9" key="1">
    <citation type="journal article" date="2019" name="Int. J. Syst. Evol. Microbiol.">
        <title>The Global Catalogue of Microorganisms (GCM) 10K type strain sequencing project: providing services to taxonomists for standard genome sequencing and annotation.</title>
        <authorList>
            <consortium name="The Broad Institute Genomics Platform"/>
            <consortium name="The Broad Institute Genome Sequencing Center for Infectious Disease"/>
            <person name="Wu L."/>
            <person name="Ma J."/>
        </authorList>
    </citation>
    <scope>NUCLEOTIDE SEQUENCE [LARGE SCALE GENOMIC DNA]</scope>
    <source>
        <strain evidence="9">JCM 12696</strain>
    </source>
</reference>
<evidence type="ECO:0000259" key="7">
    <source>
        <dbReference type="Pfam" id="PF00082"/>
    </source>
</evidence>
<gene>
    <name evidence="8" type="ORF">GCM10009654_13400</name>
</gene>